<keyword evidence="1" id="KW-0175">Coiled coil</keyword>
<name>A0A7K1Y205_9SPHI</name>
<comment type="caution">
    <text evidence="3">The sequence shown here is derived from an EMBL/GenBank/DDBJ whole genome shotgun (WGS) entry which is preliminary data.</text>
</comment>
<evidence type="ECO:0000313" key="3">
    <source>
        <dbReference type="EMBL" id="MXV17290.1"/>
    </source>
</evidence>
<dbReference type="RefSeq" id="WP_160908280.1">
    <property type="nucleotide sequence ID" value="NZ_WVHS01000004.1"/>
</dbReference>
<evidence type="ECO:0000256" key="2">
    <source>
        <dbReference type="SAM" id="Phobius"/>
    </source>
</evidence>
<organism evidence="3 4">
    <name type="scientific">Hufsiella ginkgonis</name>
    <dbReference type="NCBI Taxonomy" id="2695274"/>
    <lineage>
        <taxon>Bacteria</taxon>
        <taxon>Pseudomonadati</taxon>
        <taxon>Bacteroidota</taxon>
        <taxon>Sphingobacteriia</taxon>
        <taxon>Sphingobacteriales</taxon>
        <taxon>Sphingobacteriaceae</taxon>
        <taxon>Hufsiella</taxon>
    </lineage>
</organism>
<protein>
    <submittedName>
        <fullName evidence="3">Septum formation initiator family protein</fullName>
    </submittedName>
</protein>
<keyword evidence="2" id="KW-0472">Membrane</keyword>
<keyword evidence="2" id="KW-1133">Transmembrane helix</keyword>
<proteinExistence type="predicted"/>
<dbReference type="AlphaFoldDB" id="A0A7K1Y205"/>
<dbReference type="EMBL" id="WVHS01000004">
    <property type="protein sequence ID" value="MXV17290.1"/>
    <property type="molecule type" value="Genomic_DNA"/>
</dbReference>
<sequence length="104" mass="12759">MKRLISLLRNKYFLATVAFLTWMLFFDRNDFMTQYDYHTQLNTLKAEKQFYIDQTNQARKELDELTTNRASLERFARERYHMKKDNEDVYVIVSEKPKEEKSLF</sequence>
<feature type="coiled-coil region" evidence="1">
    <location>
        <begin position="41"/>
        <end position="75"/>
    </location>
</feature>
<feature type="transmembrane region" description="Helical" evidence="2">
    <location>
        <begin position="12"/>
        <end position="28"/>
    </location>
</feature>
<dbReference type="Pfam" id="PF04977">
    <property type="entry name" value="DivIC"/>
    <property type="match status" value="1"/>
</dbReference>
<evidence type="ECO:0000256" key="1">
    <source>
        <dbReference type="SAM" id="Coils"/>
    </source>
</evidence>
<dbReference type="Proteomes" id="UP000451233">
    <property type="component" value="Unassembled WGS sequence"/>
</dbReference>
<accession>A0A7K1Y205</accession>
<keyword evidence="2" id="KW-0812">Transmembrane</keyword>
<reference evidence="3 4" key="1">
    <citation type="submission" date="2019-11" db="EMBL/GenBank/DDBJ databases">
        <title>Pedobacter sp. HMF7056 Genome sequencing and assembly.</title>
        <authorList>
            <person name="Kang H."/>
            <person name="Kim H."/>
            <person name="Joh K."/>
        </authorList>
    </citation>
    <scope>NUCLEOTIDE SEQUENCE [LARGE SCALE GENOMIC DNA]</scope>
    <source>
        <strain evidence="3 4">HMF7056</strain>
    </source>
</reference>
<keyword evidence="4" id="KW-1185">Reference proteome</keyword>
<gene>
    <name evidence="3" type="ORF">GS398_18480</name>
</gene>
<evidence type="ECO:0000313" key="4">
    <source>
        <dbReference type="Proteomes" id="UP000451233"/>
    </source>
</evidence>
<dbReference type="InterPro" id="IPR007060">
    <property type="entry name" value="FtsL/DivIC"/>
</dbReference>